<dbReference type="HOGENOM" id="CLU_2559459_0_0_1"/>
<gene>
    <name evidence="1" type="ORF">GLOINDRAFT_34601</name>
</gene>
<protein>
    <submittedName>
        <fullName evidence="1">Uncharacterized protein</fullName>
    </submittedName>
</protein>
<reference evidence="1" key="1">
    <citation type="submission" date="2013-07" db="EMBL/GenBank/DDBJ databases">
        <title>The genome of an arbuscular mycorrhizal fungus provides insights into the evolution of the oldest plant symbiosis.</title>
        <authorList>
            <consortium name="DOE Joint Genome Institute"/>
            <person name="Tisserant E."/>
            <person name="Malbreil M."/>
            <person name="Kuo A."/>
            <person name="Kohler A."/>
            <person name="Symeonidi A."/>
            <person name="Balestrini R."/>
            <person name="Charron P."/>
            <person name="Duensing N."/>
            <person name="Frei-dit-Frey N."/>
            <person name="Gianinazzi-Pearson V."/>
            <person name="Gilbert B."/>
            <person name="Handa Y."/>
            <person name="Hijri M."/>
            <person name="Kaul R."/>
            <person name="Kawaguchi M."/>
            <person name="Krajinski F."/>
            <person name="Lammers P."/>
            <person name="Lapierre D."/>
            <person name="Masclaux F.G."/>
            <person name="Murat C."/>
            <person name="Morin E."/>
            <person name="Ndikumana S."/>
            <person name="Pagni M."/>
            <person name="Petitpierre D."/>
            <person name="Requena N."/>
            <person name="Rosikiewicz P."/>
            <person name="Riley R."/>
            <person name="Saito K."/>
            <person name="San Clemente H."/>
            <person name="Shapiro H."/>
            <person name="van Tuinen D."/>
            <person name="Becard G."/>
            <person name="Bonfante P."/>
            <person name="Paszkowski U."/>
            <person name="Shachar-Hill Y."/>
            <person name="Young J.P."/>
            <person name="Sanders I.R."/>
            <person name="Henrissat B."/>
            <person name="Rensing S.A."/>
            <person name="Grigoriev I.V."/>
            <person name="Corradi N."/>
            <person name="Roux C."/>
            <person name="Martin F."/>
        </authorList>
    </citation>
    <scope>NUCLEOTIDE SEQUENCE</scope>
    <source>
        <strain evidence="1">DAOM 197198</strain>
    </source>
</reference>
<name>U9TFC4_RHIID</name>
<accession>U9TFC4</accession>
<dbReference type="AlphaFoldDB" id="U9TFC4"/>
<dbReference type="EMBL" id="KI292054">
    <property type="protein sequence ID" value="ESA06117.1"/>
    <property type="molecule type" value="Genomic_DNA"/>
</dbReference>
<evidence type="ECO:0000313" key="1">
    <source>
        <dbReference type="EMBL" id="ESA06117.1"/>
    </source>
</evidence>
<sequence length="82" mass="9473">MEKKVKKLNWALKIPKFALENLPSQKSSAVNDRSRPTLSIKHIHKAQLWFRDVPRVLRTKFLGNIGVKNSCFSSFTNVMLSF</sequence>
<organism evidence="1">
    <name type="scientific">Rhizophagus irregularis (strain DAOM 181602 / DAOM 197198 / MUCL 43194)</name>
    <name type="common">Arbuscular mycorrhizal fungus</name>
    <name type="synonym">Glomus intraradices</name>
    <dbReference type="NCBI Taxonomy" id="747089"/>
    <lineage>
        <taxon>Eukaryota</taxon>
        <taxon>Fungi</taxon>
        <taxon>Fungi incertae sedis</taxon>
        <taxon>Mucoromycota</taxon>
        <taxon>Glomeromycotina</taxon>
        <taxon>Glomeromycetes</taxon>
        <taxon>Glomerales</taxon>
        <taxon>Glomeraceae</taxon>
        <taxon>Rhizophagus</taxon>
    </lineage>
</organism>
<proteinExistence type="predicted"/>